<comment type="similarity">
    <text evidence="1">Belongs to the metallo-dependent hydrolases superfamily. Peptidase M19 family.</text>
</comment>
<keyword evidence="1" id="KW-0479">Metal-binding</keyword>
<keyword evidence="1" id="KW-0224">Dipeptidase</keyword>
<organism evidence="4">
    <name type="scientific">Magallana gigas</name>
    <name type="common">Pacific oyster</name>
    <name type="synonym">Crassostrea gigas</name>
    <dbReference type="NCBI Taxonomy" id="29159"/>
    <lineage>
        <taxon>Eukaryota</taxon>
        <taxon>Metazoa</taxon>
        <taxon>Spiralia</taxon>
        <taxon>Lophotrochozoa</taxon>
        <taxon>Mollusca</taxon>
        <taxon>Bivalvia</taxon>
        <taxon>Autobranchia</taxon>
        <taxon>Pteriomorphia</taxon>
        <taxon>Ostreida</taxon>
        <taxon>Ostreoidea</taxon>
        <taxon>Ostreidae</taxon>
        <taxon>Magallana</taxon>
    </lineage>
</organism>
<evidence type="ECO:0000313" key="4">
    <source>
        <dbReference type="EMBL" id="EKC22221.1"/>
    </source>
</evidence>
<keyword evidence="1" id="KW-0325">Glycoprotein</keyword>
<dbReference type="EMBL" id="JH816820">
    <property type="protein sequence ID" value="EKC22221.1"/>
    <property type="molecule type" value="Genomic_DNA"/>
</dbReference>
<comment type="cofactor">
    <cofactor evidence="1">
        <name>Zn(2+)</name>
        <dbReference type="ChEBI" id="CHEBI:29105"/>
    </cofactor>
</comment>
<keyword evidence="1" id="KW-0482">Metalloprotease</keyword>
<feature type="compositionally biased region" description="Low complexity" evidence="2">
    <location>
        <begin position="62"/>
        <end position="78"/>
    </location>
</feature>
<dbReference type="CDD" id="cd01301">
    <property type="entry name" value="rDP_like"/>
    <property type="match status" value="1"/>
</dbReference>
<comment type="subcellular location">
    <subcellularLocation>
        <location evidence="1">Membrane</location>
        <topology evidence="1">Lipid-anchor</topology>
        <topology evidence="1">GPI-anchor</topology>
    </subcellularLocation>
</comment>
<keyword evidence="1" id="KW-0378">Hydrolase</keyword>
<evidence type="ECO:0000256" key="2">
    <source>
        <dbReference type="SAM" id="MobiDB-lite"/>
    </source>
</evidence>
<dbReference type="SUPFAM" id="SSF51556">
    <property type="entry name" value="Metallo-dependent hydrolases"/>
    <property type="match status" value="1"/>
</dbReference>
<keyword evidence="1" id="KW-0862">Zinc</keyword>
<gene>
    <name evidence="4" type="ORF">CGI_10002630</name>
</gene>
<keyword evidence="3" id="KW-0812">Transmembrane</keyword>
<comment type="catalytic activity">
    <reaction evidence="1">
        <text>an L-aminoacyl-L-amino acid + H2O = 2 an L-alpha-amino acid</text>
        <dbReference type="Rhea" id="RHEA:48940"/>
        <dbReference type="ChEBI" id="CHEBI:15377"/>
        <dbReference type="ChEBI" id="CHEBI:59869"/>
        <dbReference type="ChEBI" id="CHEBI:77460"/>
        <dbReference type="EC" id="3.4.13.19"/>
    </reaction>
</comment>
<sequence length="500" mass="56062">MTSYSSQSDIVSNLSAPYPQQAMNKRIIYGLGAVAVVVILALSIALGVVANKDSDKQTYSYPPNVQPSSSVSQQSQPPATCPQQTTSCKPQVIMCPEPYRPEPEIKRPEMPTTADCLKQYGNPTDLQIANCVLESYPLIDGHNDLAYWYYETVHNKVYSVDMRKNLKVLYPNSTIHTDIPRIRQGRLSAQFWAVYVDCGSQYKDAVKLSLDQVDTVRKFIRKYPDVFKFVTTSQGILNAFKEQKFASLMGLEGGHSIDSSLGNLRMFYNLGIRYMTVTHSCNTPWADNWHMDDRRTTEFNGLSEFGKVVIKEMNRLGMLVDLSHVAKATMIAALNVTEAPVIFSHSSAYKICNHHRNVPDDVLQLVKTNGGIVMVNFYPNFVNCPPNNDSSVLATVQQVANHVDHIKNLIGVDHVGIGGDYDGIPTTPVGLEDVSKYPNLFAELSRRHWSTKDLEKLAGRNLIRVFKMAEKVRDRLSYLPPYEDILPVAERRGNCSTLIE</sequence>
<evidence type="ECO:0000256" key="1">
    <source>
        <dbReference type="RuleBase" id="RU341113"/>
    </source>
</evidence>
<comment type="subunit">
    <text evidence="1">Homodimer; disulfide-linked.</text>
</comment>
<dbReference type="Pfam" id="PF01244">
    <property type="entry name" value="Peptidase_M19"/>
    <property type="match status" value="1"/>
</dbReference>
<dbReference type="PANTHER" id="PTHR10443">
    <property type="entry name" value="MICROSOMAL DIPEPTIDASE"/>
    <property type="match status" value="1"/>
</dbReference>
<dbReference type="InterPro" id="IPR008257">
    <property type="entry name" value="Pept_M19"/>
</dbReference>
<dbReference type="GO" id="GO:0046872">
    <property type="term" value="F:metal ion binding"/>
    <property type="evidence" value="ECO:0007669"/>
    <property type="project" value="UniProtKB-UniRule"/>
</dbReference>
<keyword evidence="1" id="KW-0336">GPI-anchor</keyword>
<feature type="region of interest" description="Disordered" evidence="2">
    <location>
        <begin position="59"/>
        <end position="86"/>
    </location>
</feature>
<dbReference type="AlphaFoldDB" id="K1QKG0"/>
<accession>K1QKG0</accession>
<keyword evidence="1" id="KW-0645">Protease</keyword>
<dbReference type="OrthoDB" id="445695at2759"/>
<dbReference type="PROSITE" id="PS00869">
    <property type="entry name" value="RENAL_DIPEPTIDASE_1"/>
    <property type="match status" value="1"/>
</dbReference>
<dbReference type="PROSITE" id="PS51365">
    <property type="entry name" value="RENAL_DIPEPTIDASE_2"/>
    <property type="match status" value="1"/>
</dbReference>
<dbReference type="InterPro" id="IPR000180">
    <property type="entry name" value="Dipep_AS"/>
</dbReference>
<dbReference type="InterPro" id="IPR032466">
    <property type="entry name" value="Metal_Hydrolase"/>
</dbReference>
<dbReference type="FunFam" id="3.20.20.140:FF:000030">
    <property type="entry name" value="Dipeptidase"/>
    <property type="match status" value="1"/>
</dbReference>
<dbReference type="KEGG" id="crg:105332842"/>
<dbReference type="Gene3D" id="3.20.20.140">
    <property type="entry name" value="Metal-dependent hydrolases"/>
    <property type="match status" value="1"/>
</dbReference>
<keyword evidence="3" id="KW-1133">Transmembrane helix</keyword>
<dbReference type="GO" id="GO:0006508">
    <property type="term" value="P:proteolysis"/>
    <property type="evidence" value="ECO:0007669"/>
    <property type="project" value="UniProtKB-KW"/>
</dbReference>
<feature type="transmembrane region" description="Helical" evidence="3">
    <location>
        <begin position="27"/>
        <end position="50"/>
    </location>
</feature>
<dbReference type="GO" id="GO:0070573">
    <property type="term" value="F:metallodipeptidase activity"/>
    <property type="evidence" value="ECO:0007669"/>
    <property type="project" value="InterPro"/>
</dbReference>
<name>K1QKG0_MAGGI</name>
<dbReference type="GO" id="GO:0098552">
    <property type="term" value="C:side of membrane"/>
    <property type="evidence" value="ECO:0007669"/>
    <property type="project" value="UniProtKB-KW"/>
</dbReference>
<keyword evidence="3" id="KW-0472">Membrane</keyword>
<reference evidence="4" key="1">
    <citation type="journal article" date="2012" name="Nature">
        <title>The oyster genome reveals stress adaptation and complexity of shell formation.</title>
        <authorList>
            <person name="Zhang G."/>
            <person name="Fang X."/>
            <person name="Guo X."/>
            <person name="Li L."/>
            <person name="Luo R."/>
            <person name="Xu F."/>
            <person name="Yang P."/>
            <person name="Zhang L."/>
            <person name="Wang X."/>
            <person name="Qi H."/>
            <person name="Xiong Z."/>
            <person name="Que H."/>
            <person name="Xie Y."/>
            <person name="Holland P.W."/>
            <person name="Paps J."/>
            <person name="Zhu Y."/>
            <person name="Wu F."/>
            <person name="Chen Y."/>
            <person name="Wang J."/>
            <person name="Peng C."/>
            <person name="Meng J."/>
            <person name="Yang L."/>
            <person name="Liu J."/>
            <person name="Wen B."/>
            <person name="Zhang N."/>
            <person name="Huang Z."/>
            <person name="Zhu Q."/>
            <person name="Feng Y."/>
            <person name="Mount A."/>
            <person name="Hedgecock D."/>
            <person name="Xu Z."/>
            <person name="Liu Y."/>
            <person name="Domazet-Loso T."/>
            <person name="Du Y."/>
            <person name="Sun X."/>
            <person name="Zhang S."/>
            <person name="Liu B."/>
            <person name="Cheng P."/>
            <person name="Jiang X."/>
            <person name="Li J."/>
            <person name="Fan D."/>
            <person name="Wang W."/>
            <person name="Fu W."/>
            <person name="Wang T."/>
            <person name="Wang B."/>
            <person name="Zhang J."/>
            <person name="Peng Z."/>
            <person name="Li Y."/>
            <person name="Li N."/>
            <person name="Wang J."/>
            <person name="Chen M."/>
            <person name="He Y."/>
            <person name="Tan F."/>
            <person name="Song X."/>
            <person name="Zheng Q."/>
            <person name="Huang R."/>
            <person name="Yang H."/>
            <person name="Du X."/>
            <person name="Chen L."/>
            <person name="Yang M."/>
            <person name="Gaffney P.M."/>
            <person name="Wang S."/>
            <person name="Luo L."/>
            <person name="She Z."/>
            <person name="Ming Y."/>
            <person name="Huang W."/>
            <person name="Zhang S."/>
            <person name="Huang B."/>
            <person name="Zhang Y."/>
            <person name="Qu T."/>
            <person name="Ni P."/>
            <person name="Miao G."/>
            <person name="Wang J."/>
            <person name="Wang Q."/>
            <person name="Steinberg C.E."/>
            <person name="Wang H."/>
            <person name="Li N."/>
            <person name="Qian L."/>
            <person name="Zhang G."/>
            <person name="Li Y."/>
            <person name="Yang H."/>
            <person name="Liu X."/>
            <person name="Wang J."/>
            <person name="Yin Y."/>
            <person name="Wang J."/>
        </authorList>
    </citation>
    <scope>NUCLEOTIDE SEQUENCE [LARGE SCALE GENOMIC DNA]</scope>
    <source>
        <strain evidence="4">05x7-T-G4-1.051#20</strain>
    </source>
</reference>
<dbReference type="PANTHER" id="PTHR10443:SF12">
    <property type="entry name" value="DIPEPTIDASE"/>
    <property type="match status" value="1"/>
</dbReference>
<proteinExistence type="inferred from homology"/>
<dbReference type="FunCoup" id="K1QKG0">
    <property type="interactions" value="3"/>
</dbReference>
<protein>
    <recommendedName>
        <fullName evidence="1">Dipeptidase</fullName>
        <ecNumber evidence="1">3.4.13.19</ecNumber>
    </recommendedName>
</protein>
<dbReference type="InParanoid" id="K1QKG0"/>
<dbReference type="HOGENOM" id="CLU_031404_4_1_1"/>
<evidence type="ECO:0000256" key="3">
    <source>
        <dbReference type="SAM" id="Phobius"/>
    </source>
</evidence>
<keyword evidence="1" id="KW-0449">Lipoprotein</keyword>
<dbReference type="MEROPS" id="M19.001"/>
<keyword evidence="1" id="KW-1015">Disulfide bond</keyword>
<dbReference type="EC" id="3.4.13.19" evidence="1"/>